<keyword evidence="1" id="KW-0732">Signal</keyword>
<keyword evidence="3" id="KW-1185">Reference proteome</keyword>
<dbReference type="EMBL" id="BAABHY010000008">
    <property type="protein sequence ID" value="GAA5114401.1"/>
    <property type="molecule type" value="Genomic_DNA"/>
</dbReference>
<feature type="signal peptide" evidence="1">
    <location>
        <begin position="1"/>
        <end position="19"/>
    </location>
</feature>
<protein>
    <submittedName>
        <fullName evidence="2">Uncharacterized protein</fullName>
    </submittedName>
</protein>
<name>A0ABP9NC92_9GAMM</name>
<sequence length="197" mass="22365">MIKGLTIVCLALITFVAAAEDKVIEQQGKWSIIRQDNWPTPVYIISVEEIDSQIKLMCMTSYKRIILNFYYFNTKNLDNVVLSSKLMIFTNSNNRKNDLLGKIYNYSSNAVNWGIYFDYNLKNQKGNKIKSADTFSLVFKQFLTASGDITFTAQGEGDTVYQATISSDGLPTMFNHFAQYCGPDFIEAFDLKMKANG</sequence>
<proteinExistence type="predicted"/>
<dbReference type="Proteomes" id="UP001500171">
    <property type="component" value="Unassembled WGS sequence"/>
</dbReference>
<reference evidence="3" key="1">
    <citation type="journal article" date="2019" name="Int. J. Syst. Evol. Microbiol.">
        <title>The Global Catalogue of Microorganisms (GCM) 10K type strain sequencing project: providing services to taxonomists for standard genome sequencing and annotation.</title>
        <authorList>
            <consortium name="The Broad Institute Genomics Platform"/>
            <consortium name="The Broad Institute Genome Sequencing Center for Infectious Disease"/>
            <person name="Wu L."/>
            <person name="Ma J."/>
        </authorList>
    </citation>
    <scope>NUCLEOTIDE SEQUENCE [LARGE SCALE GENOMIC DNA]</scope>
    <source>
        <strain evidence="3">JCM 18050</strain>
    </source>
</reference>
<feature type="chain" id="PRO_5045353357" evidence="1">
    <location>
        <begin position="20"/>
        <end position="197"/>
    </location>
</feature>
<comment type="caution">
    <text evidence="2">The sequence shown here is derived from an EMBL/GenBank/DDBJ whole genome shotgun (WGS) entry which is preliminary data.</text>
</comment>
<evidence type="ECO:0000313" key="2">
    <source>
        <dbReference type="EMBL" id="GAA5114401.1"/>
    </source>
</evidence>
<gene>
    <name evidence="2" type="ORF">GCM10023211_23920</name>
</gene>
<evidence type="ECO:0000313" key="3">
    <source>
        <dbReference type="Proteomes" id="UP001500171"/>
    </source>
</evidence>
<accession>A0ABP9NC92</accession>
<organism evidence="2 3">
    <name type="scientific">Orbus sasakiae</name>
    <dbReference type="NCBI Taxonomy" id="1078475"/>
    <lineage>
        <taxon>Bacteria</taxon>
        <taxon>Pseudomonadati</taxon>
        <taxon>Pseudomonadota</taxon>
        <taxon>Gammaproteobacteria</taxon>
        <taxon>Orbales</taxon>
        <taxon>Orbaceae</taxon>
        <taxon>Orbus</taxon>
    </lineage>
</organism>
<dbReference type="RefSeq" id="WP_345492573.1">
    <property type="nucleotide sequence ID" value="NZ_BAABHY010000008.1"/>
</dbReference>
<evidence type="ECO:0000256" key="1">
    <source>
        <dbReference type="SAM" id="SignalP"/>
    </source>
</evidence>